<keyword evidence="9 10" id="KW-0131">Cell cycle</keyword>
<feature type="domain" description="FtsX extracellular" evidence="13">
    <location>
        <begin position="57"/>
        <end position="145"/>
    </location>
</feature>
<comment type="subcellular location">
    <subcellularLocation>
        <location evidence="1">Cell membrane</location>
        <topology evidence="1">Multi-pass membrane protein</topology>
    </subcellularLocation>
</comment>
<protein>
    <recommendedName>
        <fullName evidence="3 10">Cell division protein FtsX</fullName>
    </recommendedName>
</protein>
<dbReference type="Pfam" id="PF18075">
    <property type="entry name" value="FtsX_ECD"/>
    <property type="match status" value="1"/>
</dbReference>
<evidence type="ECO:0000313" key="14">
    <source>
        <dbReference type="EMBL" id="KKU88508.1"/>
    </source>
</evidence>
<accession>A0A0G1WDV3</accession>
<dbReference type="InterPro" id="IPR004513">
    <property type="entry name" value="FtsX"/>
</dbReference>
<dbReference type="Gene3D" id="3.30.70.3040">
    <property type="match status" value="1"/>
</dbReference>
<dbReference type="GO" id="GO:0051301">
    <property type="term" value="P:cell division"/>
    <property type="evidence" value="ECO:0007669"/>
    <property type="project" value="UniProtKB-KW"/>
</dbReference>
<feature type="transmembrane region" description="Helical" evidence="11">
    <location>
        <begin position="230"/>
        <end position="252"/>
    </location>
</feature>
<feature type="transmembrane region" description="Helical" evidence="11">
    <location>
        <begin position="178"/>
        <end position="201"/>
    </location>
</feature>
<comment type="caution">
    <text evidence="14">The sequence shown here is derived from an EMBL/GenBank/DDBJ whole genome shotgun (WGS) entry which is preliminary data.</text>
</comment>
<evidence type="ECO:0000256" key="1">
    <source>
        <dbReference type="ARBA" id="ARBA00004651"/>
    </source>
</evidence>
<dbReference type="GO" id="GO:0005886">
    <property type="term" value="C:plasma membrane"/>
    <property type="evidence" value="ECO:0007669"/>
    <property type="project" value="UniProtKB-SubCell"/>
</dbReference>
<feature type="transmembrane region" description="Helical" evidence="11">
    <location>
        <begin position="272"/>
        <end position="295"/>
    </location>
</feature>
<name>A0A0G1WDV3_9BACT</name>
<evidence type="ECO:0000256" key="7">
    <source>
        <dbReference type="ARBA" id="ARBA00022989"/>
    </source>
</evidence>
<dbReference type="Pfam" id="PF02687">
    <property type="entry name" value="FtsX"/>
    <property type="match status" value="1"/>
</dbReference>
<keyword evidence="5 10" id="KW-0132">Cell division</keyword>
<dbReference type="AlphaFoldDB" id="A0A0G1WDV3"/>
<evidence type="ECO:0000256" key="4">
    <source>
        <dbReference type="ARBA" id="ARBA00022475"/>
    </source>
</evidence>
<organism evidence="14 15">
    <name type="scientific">Candidatus Wolfebacteria bacterium GW2011_GWA2_47_9b</name>
    <dbReference type="NCBI Taxonomy" id="1619005"/>
    <lineage>
        <taxon>Bacteria</taxon>
        <taxon>Candidatus Wolfeibacteriota</taxon>
    </lineage>
</organism>
<evidence type="ECO:0000256" key="11">
    <source>
        <dbReference type="SAM" id="Phobius"/>
    </source>
</evidence>
<evidence type="ECO:0000256" key="10">
    <source>
        <dbReference type="PIRNR" id="PIRNR003097"/>
    </source>
</evidence>
<dbReference type="EMBL" id="LCPB01000028">
    <property type="protein sequence ID" value="KKU88508.1"/>
    <property type="molecule type" value="Genomic_DNA"/>
</dbReference>
<dbReference type="Proteomes" id="UP000033882">
    <property type="component" value="Unassembled WGS sequence"/>
</dbReference>
<dbReference type="InterPro" id="IPR040690">
    <property type="entry name" value="FtsX_ECD"/>
</dbReference>
<evidence type="ECO:0000256" key="2">
    <source>
        <dbReference type="ARBA" id="ARBA00007379"/>
    </source>
</evidence>
<sequence>MVTLSRIIKFAWQGFLRNGWLSVSTIGIMILALLVFESLILFNVIAGGAIKSVQEKVDISVYFKSNVSEDSVLNIKRSLEGLSEVKAVEYVSREEALEEFKARHADDETIVQTLEELDENPLLASLNIKANELGEYDTIASYLEAPNLADSIEKVTYAQNKVVIDRLDKLTNATERGVVALTIFLAFLAVLVTFNTIRLAIFSNREQIEIMRLVGASNSFIRGPYIAEGVLYGLIAAVVSFAILVPVISFMSPHIAGFILEVNLGDYFANNWVNLILYQVLFGVTLGIVSSAIAIRKYLEF</sequence>
<evidence type="ECO:0000256" key="5">
    <source>
        <dbReference type="ARBA" id="ARBA00022618"/>
    </source>
</evidence>
<dbReference type="PIRSF" id="PIRSF003097">
    <property type="entry name" value="FtsX"/>
    <property type="match status" value="1"/>
</dbReference>
<evidence type="ECO:0000259" key="12">
    <source>
        <dbReference type="Pfam" id="PF02687"/>
    </source>
</evidence>
<dbReference type="InterPro" id="IPR003838">
    <property type="entry name" value="ABC3_permease_C"/>
</dbReference>
<dbReference type="PANTHER" id="PTHR47755:SF1">
    <property type="entry name" value="CELL DIVISION PROTEIN FTSX"/>
    <property type="match status" value="1"/>
</dbReference>
<evidence type="ECO:0000256" key="9">
    <source>
        <dbReference type="ARBA" id="ARBA00023306"/>
    </source>
</evidence>
<proteinExistence type="inferred from homology"/>
<keyword evidence="6 11" id="KW-0812">Transmembrane</keyword>
<evidence type="ECO:0000256" key="6">
    <source>
        <dbReference type="ARBA" id="ARBA00022692"/>
    </source>
</evidence>
<dbReference type="PANTHER" id="PTHR47755">
    <property type="entry name" value="CELL DIVISION PROTEIN FTSX"/>
    <property type="match status" value="1"/>
</dbReference>
<keyword evidence="4 10" id="KW-1003">Cell membrane</keyword>
<keyword evidence="8 10" id="KW-0472">Membrane</keyword>
<evidence type="ECO:0000256" key="8">
    <source>
        <dbReference type="ARBA" id="ARBA00023136"/>
    </source>
</evidence>
<keyword evidence="7 11" id="KW-1133">Transmembrane helix</keyword>
<feature type="domain" description="ABC3 transporter permease C-terminal" evidence="12">
    <location>
        <begin position="181"/>
        <end position="299"/>
    </location>
</feature>
<dbReference type="PATRIC" id="fig|1619005.3.peg.1111"/>
<feature type="transmembrane region" description="Helical" evidence="11">
    <location>
        <begin position="20"/>
        <end position="46"/>
    </location>
</feature>
<evidence type="ECO:0000259" key="13">
    <source>
        <dbReference type="Pfam" id="PF18075"/>
    </source>
</evidence>
<comment type="similarity">
    <text evidence="2 10">Belongs to the ABC-4 integral membrane protein family. FtsX subfamily.</text>
</comment>
<evidence type="ECO:0000256" key="3">
    <source>
        <dbReference type="ARBA" id="ARBA00021907"/>
    </source>
</evidence>
<gene>
    <name evidence="14" type="ORF">UY19_C0028G0002</name>
</gene>
<evidence type="ECO:0000313" key="15">
    <source>
        <dbReference type="Proteomes" id="UP000033882"/>
    </source>
</evidence>
<reference evidence="14 15" key="1">
    <citation type="journal article" date="2015" name="Nature">
        <title>rRNA introns, odd ribosomes, and small enigmatic genomes across a large radiation of phyla.</title>
        <authorList>
            <person name="Brown C.T."/>
            <person name="Hug L.A."/>
            <person name="Thomas B.C."/>
            <person name="Sharon I."/>
            <person name="Castelle C.J."/>
            <person name="Singh A."/>
            <person name="Wilkins M.J."/>
            <person name="Williams K.H."/>
            <person name="Banfield J.F."/>
        </authorList>
    </citation>
    <scope>NUCLEOTIDE SEQUENCE [LARGE SCALE GENOMIC DNA]</scope>
</reference>